<reference evidence="1 2" key="1">
    <citation type="journal article" date="2018" name="Biotechnol. Biofuels">
        <title>Integrative visual omics of the white-rot fungus Polyporus brumalis exposes the biotechnological potential of its oxidative enzymes for delignifying raw plant biomass.</title>
        <authorList>
            <person name="Miyauchi S."/>
            <person name="Rancon A."/>
            <person name="Drula E."/>
            <person name="Hage H."/>
            <person name="Chaduli D."/>
            <person name="Favel A."/>
            <person name="Grisel S."/>
            <person name="Henrissat B."/>
            <person name="Herpoel-Gimbert I."/>
            <person name="Ruiz-Duenas F.J."/>
            <person name="Chevret D."/>
            <person name="Hainaut M."/>
            <person name="Lin J."/>
            <person name="Wang M."/>
            <person name="Pangilinan J."/>
            <person name="Lipzen A."/>
            <person name="Lesage-Meessen L."/>
            <person name="Navarro D."/>
            <person name="Riley R."/>
            <person name="Grigoriev I.V."/>
            <person name="Zhou S."/>
            <person name="Raouche S."/>
            <person name="Rosso M.N."/>
        </authorList>
    </citation>
    <scope>NUCLEOTIDE SEQUENCE [LARGE SCALE GENOMIC DNA]</scope>
    <source>
        <strain evidence="1 2">BRFM 1820</strain>
    </source>
</reference>
<evidence type="ECO:0000313" key="1">
    <source>
        <dbReference type="EMBL" id="RDX51280.1"/>
    </source>
</evidence>
<sequence>MALFDEAAIAFTTSLVTYQDEYKAGHVVLPSATRRTVHVTIAQCADNVYGLMVHELVGPPQVLLWRVWVPDPRIVFDFAEADHQLQSERTVSVAFPEAWRFTLKFNAEREFWKFAQIIADVKGTDAGRRYKADELLREAAVVAISGVVVEEEQGVAPDMA</sequence>
<protein>
    <submittedName>
        <fullName evidence="1">Uncharacterized protein</fullName>
    </submittedName>
</protein>
<proteinExistence type="predicted"/>
<organism evidence="1 2">
    <name type="scientific">Lentinus brumalis</name>
    <dbReference type="NCBI Taxonomy" id="2498619"/>
    <lineage>
        <taxon>Eukaryota</taxon>
        <taxon>Fungi</taxon>
        <taxon>Dikarya</taxon>
        <taxon>Basidiomycota</taxon>
        <taxon>Agaricomycotina</taxon>
        <taxon>Agaricomycetes</taxon>
        <taxon>Polyporales</taxon>
        <taxon>Polyporaceae</taxon>
        <taxon>Lentinus</taxon>
    </lineage>
</organism>
<dbReference type="AlphaFoldDB" id="A0A371DFG1"/>
<name>A0A371DFG1_9APHY</name>
<gene>
    <name evidence="1" type="ORF">OH76DRAFT_1417344</name>
</gene>
<evidence type="ECO:0000313" key="2">
    <source>
        <dbReference type="Proteomes" id="UP000256964"/>
    </source>
</evidence>
<dbReference type="EMBL" id="KZ857395">
    <property type="protein sequence ID" value="RDX51280.1"/>
    <property type="molecule type" value="Genomic_DNA"/>
</dbReference>
<keyword evidence="2" id="KW-1185">Reference proteome</keyword>
<accession>A0A371DFG1</accession>
<dbReference type="Proteomes" id="UP000256964">
    <property type="component" value="Unassembled WGS sequence"/>
</dbReference>